<dbReference type="Proteomes" id="UP000266861">
    <property type="component" value="Unassembled WGS sequence"/>
</dbReference>
<dbReference type="Gene3D" id="2.20.140.10">
    <property type="entry name" value="WGR domain"/>
    <property type="match status" value="1"/>
</dbReference>
<proteinExistence type="predicted"/>
<sequence length="129" mass="14922">MESFLTSVEKLVSDASVKIQRMSDNIFRKQYNISKEIKGQRIDEELLDNHLLINEKFIQSGHLETATKFWQFKIDGETTYIRYGSIISDGSLKERAIQVEQHNDEATAQKKIEALIAKKLNSGYQGWVR</sequence>
<dbReference type="OrthoDB" id="2323015at2759"/>
<reference evidence="1 2" key="1">
    <citation type="submission" date="2018-08" db="EMBL/GenBank/DDBJ databases">
        <title>Genome and evolution of the arbuscular mycorrhizal fungus Diversispora epigaea (formerly Glomus versiforme) and its bacterial endosymbionts.</title>
        <authorList>
            <person name="Sun X."/>
            <person name="Fei Z."/>
            <person name="Harrison M."/>
        </authorList>
    </citation>
    <scope>NUCLEOTIDE SEQUENCE [LARGE SCALE GENOMIC DNA]</scope>
    <source>
        <strain evidence="1 2">IT104</strain>
    </source>
</reference>
<gene>
    <name evidence="1" type="ORF">Glove_99g338</name>
</gene>
<dbReference type="EMBL" id="PQFF01000092">
    <property type="protein sequence ID" value="RHZ83176.1"/>
    <property type="molecule type" value="Genomic_DNA"/>
</dbReference>
<organism evidence="1 2">
    <name type="scientific">Diversispora epigaea</name>
    <dbReference type="NCBI Taxonomy" id="1348612"/>
    <lineage>
        <taxon>Eukaryota</taxon>
        <taxon>Fungi</taxon>
        <taxon>Fungi incertae sedis</taxon>
        <taxon>Mucoromycota</taxon>
        <taxon>Glomeromycotina</taxon>
        <taxon>Glomeromycetes</taxon>
        <taxon>Diversisporales</taxon>
        <taxon>Diversisporaceae</taxon>
        <taxon>Diversispora</taxon>
    </lineage>
</organism>
<name>A0A397JB13_9GLOM</name>
<evidence type="ECO:0008006" key="3">
    <source>
        <dbReference type="Google" id="ProtNLM"/>
    </source>
</evidence>
<evidence type="ECO:0000313" key="1">
    <source>
        <dbReference type="EMBL" id="RHZ83176.1"/>
    </source>
</evidence>
<accession>A0A397JB13</accession>
<keyword evidence="2" id="KW-1185">Reference proteome</keyword>
<evidence type="ECO:0000313" key="2">
    <source>
        <dbReference type="Proteomes" id="UP000266861"/>
    </source>
</evidence>
<protein>
    <recommendedName>
        <fullName evidence="3">WGR domain-containing protein</fullName>
    </recommendedName>
</protein>
<comment type="caution">
    <text evidence="1">The sequence shown here is derived from an EMBL/GenBank/DDBJ whole genome shotgun (WGS) entry which is preliminary data.</text>
</comment>
<dbReference type="AlphaFoldDB" id="A0A397JB13"/>